<keyword evidence="2" id="KW-1185">Reference proteome</keyword>
<evidence type="ECO:0000313" key="1">
    <source>
        <dbReference type="EMBL" id="KAG7385000.1"/>
    </source>
</evidence>
<organism evidence="1 2">
    <name type="scientific">Phytophthora pseudosyringae</name>
    <dbReference type="NCBI Taxonomy" id="221518"/>
    <lineage>
        <taxon>Eukaryota</taxon>
        <taxon>Sar</taxon>
        <taxon>Stramenopiles</taxon>
        <taxon>Oomycota</taxon>
        <taxon>Peronosporomycetes</taxon>
        <taxon>Peronosporales</taxon>
        <taxon>Peronosporaceae</taxon>
        <taxon>Phytophthora</taxon>
    </lineage>
</organism>
<dbReference type="OrthoDB" id="162744at2759"/>
<accession>A0A8T1VYP1</accession>
<comment type="caution">
    <text evidence="1">The sequence shown here is derived from an EMBL/GenBank/DDBJ whole genome shotgun (WGS) entry which is preliminary data.</text>
</comment>
<gene>
    <name evidence="1" type="ORF">PHYPSEUDO_002012</name>
</gene>
<evidence type="ECO:0000313" key="2">
    <source>
        <dbReference type="Proteomes" id="UP000694044"/>
    </source>
</evidence>
<protein>
    <submittedName>
        <fullName evidence="1">Uncharacterized protein</fullName>
    </submittedName>
</protein>
<dbReference type="Proteomes" id="UP000694044">
    <property type="component" value="Unassembled WGS sequence"/>
</dbReference>
<proteinExistence type="predicted"/>
<reference evidence="1" key="1">
    <citation type="submission" date="2021-02" db="EMBL/GenBank/DDBJ databases">
        <authorList>
            <person name="Palmer J.M."/>
        </authorList>
    </citation>
    <scope>NUCLEOTIDE SEQUENCE</scope>
    <source>
        <strain evidence="1">SCRP734</strain>
    </source>
</reference>
<sequence>MTRSRAQELVQFVTDMFLANAERTDALVTRANSVLGWSDKRAVVEDMWAQFLLTKEFPRQSARELVERTWSATVNVDKLRGMLKWPAGMTVRHRLSANAYVAETSNGFLISTQNINLTGGADAAAGQMLDQRLLRLADIPLETMYGFQFERQFCERTGEELGCRVKLAGRTSDCSLSYAHKLLTEALPSIL</sequence>
<dbReference type="EMBL" id="JAGDFM010000132">
    <property type="protein sequence ID" value="KAG7385000.1"/>
    <property type="molecule type" value="Genomic_DNA"/>
</dbReference>
<name>A0A8T1VYP1_9STRA</name>
<dbReference type="AlphaFoldDB" id="A0A8T1VYP1"/>